<gene>
    <name evidence="1" type="ORF">AT728_22200</name>
</gene>
<sequence>MSRRSSRSGPVAADPDLLTDYEHIPDTRQLEILNFYSHHAANLMRFLIRLGATLHEAADAGQTDRVSLASSAPSAFTTYSRNAI</sequence>
<evidence type="ECO:0000313" key="1">
    <source>
        <dbReference type="EMBL" id="KUF19251.1"/>
    </source>
</evidence>
<evidence type="ECO:0000313" key="2">
    <source>
        <dbReference type="Proteomes" id="UP000054804"/>
    </source>
</evidence>
<keyword evidence="2" id="KW-1185">Reference proteome</keyword>
<proteinExistence type="predicted"/>
<organism evidence="1 2">
    <name type="scientific">Streptomyces silvensis</name>
    <dbReference type="NCBI Taxonomy" id="1765722"/>
    <lineage>
        <taxon>Bacteria</taxon>
        <taxon>Bacillati</taxon>
        <taxon>Actinomycetota</taxon>
        <taxon>Actinomycetes</taxon>
        <taxon>Kitasatosporales</taxon>
        <taxon>Streptomycetaceae</taxon>
        <taxon>Streptomyces</taxon>
    </lineage>
</organism>
<dbReference type="EMBL" id="LOCL01000028">
    <property type="protein sequence ID" value="KUF19251.1"/>
    <property type="molecule type" value="Genomic_DNA"/>
</dbReference>
<name>A0A0W7X9Q2_9ACTN</name>
<protein>
    <recommendedName>
        <fullName evidence="3">Tn3 transposase DDE domain-containing protein</fullName>
    </recommendedName>
</protein>
<comment type="caution">
    <text evidence="1">The sequence shown here is derived from an EMBL/GenBank/DDBJ whole genome shotgun (WGS) entry which is preliminary data.</text>
</comment>
<accession>A0A0W7X9Q2</accession>
<dbReference type="Proteomes" id="UP000054804">
    <property type="component" value="Unassembled WGS sequence"/>
</dbReference>
<reference evidence="1 2" key="1">
    <citation type="submission" date="2015-12" db="EMBL/GenBank/DDBJ databases">
        <title>Draft genome sequence of Streptomyces silvensis ATCC 53525, a producer of novel hormone antagonists.</title>
        <authorList>
            <person name="Johnston C.W."/>
            <person name="Li Y."/>
            <person name="Magarvey N.A."/>
        </authorList>
    </citation>
    <scope>NUCLEOTIDE SEQUENCE [LARGE SCALE GENOMIC DNA]</scope>
    <source>
        <strain evidence="1 2">ATCC 53525</strain>
    </source>
</reference>
<evidence type="ECO:0008006" key="3">
    <source>
        <dbReference type="Google" id="ProtNLM"/>
    </source>
</evidence>
<dbReference type="AlphaFoldDB" id="A0A0W7X9Q2"/>